<dbReference type="Gene3D" id="1.10.10.10">
    <property type="entry name" value="Winged helix-like DNA-binding domain superfamily/Winged helix DNA-binding domain"/>
    <property type="match status" value="1"/>
</dbReference>
<name>A0ABP1S1V2_9HEXA</name>
<organism evidence="5 6">
    <name type="scientific">Orchesella dallaii</name>
    <dbReference type="NCBI Taxonomy" id="48710"/>
    <lineage>
        <taxon>Eukaryota</taxon>
        <taxon>Metazoa</taxon>
        <taxon>Ecdysozoa</taxon>
        <taxon>Arthropoda</taxon>
        <taxon>Hexapoda</taxon>
        <taxon>Collembola</taxon>
        <taxon>Entomobryomorpha</taxon>
        <taxon>Entomobryoidea</taxon>
        <taxon>Orchesellidae</taxon>
        <taxon>Orchesellinae</taxon>
        <taxon>Orchesella</taxon>
    </lineage>
</organism>
<dbReference type="Pfam" id="PF22241">
    <property type="entry name" value="PSMD12-CSN4_N"/>
    <property type="match status" value="1"/>
</dbReference>
<dbReference type="PANTHER" id="PTHR10855">
    <property type="entry name" value="26S PROTEASOME NON-ATPASE REGULATORY SUBUNIT 12/COP9 SIGNALOSOME COMPLEX SUBUNIT 4"/>
    <property type="match status" value="1"/>
</dbReference>
<keyword evidence="6" id="KW-1185">Reference proteome</keyword>
<protein>
    <recommendedName>
        <fullName evidence="4">PCI domain-containing protein</fullName>
    </recommendedName>
</protein>
<dbReference type="InterPro" id="IPR054559">
    <property type="entry name" value="PSMD12-CSN4-like_N"/>
</dbReference>
<sequence>MLEKDPVPLGTGEVVKMEVDYSKTCDEKIPELEALAKSSSLEEALEGLTVLEKQTRTGGDMISTGRVLISVVQLCFQAKKYDLLNEQISTFAKRRGQLKQAVVKMVQEVCKYIDELSNKILQYQLIETLRGVTEGKIYVEVERARLTHRFAKMKEEEGDITTAATILQELQVETYGSMEKIEKVGLILEQMRLCLAKQDYIRTQIISKKINVKFFDSSEQEIQSLKSKFYKLMIQLDQHDGNFLSICRHFRAMIQSPLDEGNVANQENFKHFQRSAAVYLALSPYDNEQSDLLYRMLEEKSMEDIPTYKSLLQLFKNQELIHWQQFCQEYEAELKGQRNPEASTGIFDISEGGNKRWENLKDRVVEHNIRIMAKYYTRVTLERMSLLLDLSKDKVEEVLCNMVVAAQVQGKIDRPSGVVSFQATKDPSELLNDWSHNLNTLMTLIQRTTHLINKEEMVHKHLFAGGPSKSAGPSTSTDNVASPMEEHDKIKSCFSFG</sequence>
<dbReference type="Pfam" id="PF01399">
    <property type="entry name" value="PCI"/>
    <property type="match status" value="1"/>
</dbReference>
<dbReference type="InterPro" id="IPR040896">
    <property type="entry name" value="RPN5_C"/>
</dbReference>
<dbReference type="InterPro" id="IPR036390">
    <property type="entry name" value="WH_DNA-bd_sf"/>
</dbReference>
<evidence type="ECO:0000313" key="5">
    <source>
        <dbReference type="EMBL" id="CAL8141395.1"/>
    </source>
</evidence>
<gene>
    <name evidence="5" type="ORF">ODALV1_LOCUS28698</name>
</gene>
<dbReference type="InterPro" id="IPR036388">
    <property type="entry name" value="WH-like_DNA-bd_sf"/>
</dbReference>
<dbReference type="Pfam" id="PF18098">
    <property type="entry name" value="RPN5_C"/>
    <property type="match status" value="1"/>
</dbReference>
<comment type="similarity">
    <text evidence="1">Belongs to the proteasome subunit p55 family.</text>
</comment>
<dbReference type="InterPro" id="IPR000717">
    <property type="entry name" value="PCI_dom"/>
</dbReference>
<dbReference type="InterPro" id="IPR040134">
    <property type="entry name" value="PSMD12/CSN4"/>
</dbReference>
<dbReference type="SMART" id="SM00088">
    <property type="entry name" value="PINT"/>
    <property type="match status" value="1"/>
</dbReference>
<comment type="caution">
    <text evidence="5">The sequence shown here is derived from an EMBL/GenBank/DDBJ whole genome shotgun (WGS) entry which is preliminary data.</text>
</comment>
<dbReference type="EMBL" id="CAXLJM020000146">
    <property type="protein sequence ID" value="CAL8141395.1"/>
    <property type="molecule type" value="Genomic_DNA"/>
</dbReference>
<evidence type="ECO:0000313" key="6">
    <source>
        <dbReference type="Proteomes" id="UP001642540"/>
    </source>
</evidence>
<accession>A0ABP1S1V2</accession>
<proteinExistence type="inferred from homology"/>
<evidence type="ECO:0000256" key="2">
    <source>
        <dbReference type="ARBA" id="ARBA00022942"/>
    </source>
</evidence>
<evidence type="ECO:0000256" key="1">
    <source>
        <dbReference type="ARBA" id="ARBA00006397"/>
    </source>
</evidence>
<feature type="compositionally biased region" description="Polar residues" evidence="3">
    <location>
        <begin position="471"/>
        <end position="480"/>
    </location>
</feature>
<evidence type="ECO:0000259" key="4">
    <source>
        <dbReference type="PROSITE" id="PS50250"/>
    </source>
</evidence>
<feature type="region of interest" description="Disordered" evidence="3">
    <location>
        <begin position="464"/>
        <end position="484"/>
    </location>
</feature>
<dbReference type="PROSITE" id="PS50250">
    <property type="entry name" value="PCI"/>
    <property type="match status" value="1"/>
</dbReference>
<dbReference type="SUPFAM" id="SSF46785">
    <property type="entry name" value="Winged helix' DNA-binding domain"/>
    <property type="match status" value="1"/>
</dbReference>
<dbReference type="PANTHER" id="PTHR10855:SF1">
    <property type="entry name" value="26S PROTEASOME NON-ATPASE REGULATORY SUBUNIT 12"/>
    <property type="match status" value="1"/>
</dbReference>
<reference evidence="5 6" key="1">
    <citation type="submission" date="2024-08" db="EMBL/GenBank/DDBJ databases">
        <authorList>
            <person name="Cucini C."/>
            <person name="Frati F."/>
        </authorList>
    </citation>
    <scope>NUCLEOTIDE SEQUENCE [LARGE SCALE GENOMIC DNA]</scope>
</reference>
<dbReference type="Proteomes" id="UP001642540">
    <property type="component" value="Unassembled WGS sequence"/>
</dbReference>
<evidence type="ECO:0000256" key="3">
    <source>
        <dbReference type="SAM" id="MobiDB-lite"/>
    </source>
</evidence>
<feature type="domain" description="PCI" evidence="4">
    <location>
        <begin position="242"/>
        <end position="426"/>
    </location>
</feature>
<keyword evidence="2" id="KW-0647">Proteasome</keyword>